<dbReference type="InterPro" id="IPR024474">
    <property type="entry name" value="Znf_dom_IS66"/>
</dbReference>
<dbReference type="EMBL" id="NKLP01000034">
    <property type="protein sequence ID" value="TDN33623.1"/>
    <property type="molecule type" value="Genomic_DNA"/>
</dbReference>
<reference evidence="5 7" key="1">
    <citation type="submission" date="2017-06" db="EMBL/GenBank/DDBJ databases">
        <authorList>
            <person name="Swanenburg J."/>
            <person name="Kort R."/>
        </authorList>
    </citation>
    <scope>NUCLEOTIDE SEQUENCE [LARGE SCALE GENOMIC DNA]</scope>
    <source>
        <strain evidence="5 7">RL05</strain>
    </source>
</reference>
<evidence type="ECO:0000259" key="2">
    <source>
        <dbReference type="Pfam" id="PF13005"/>
    </source>
</evidence>
<feature type="domain" description="Transposase IS66 C-terminal" evidence="3">
    <location>
        <begin position="406"/>
        <end position="446"/>
    </location>
</feature>
<feature type="domain" description="Transposase IS66 zinc-finger binding" evidence="2">
    <location>
        <begin position="55"/>
        <end position="99"/>
    </location>
</feature>
<feature type="domain" description="Transposase IS66 central" evidence="1">
    <location>
        <begin position="121"/>
        <end position="399"/>
    </location>
</feature>
<evidence type="ECO:0000313" key="4">
    <source>
        <dbReference type="EMBL" id="RXF54397.1"/>
    </source>
</evidence>
<dbReference type="PANTHER" id="PTHR33678:SF1">
    <property type="entry name" value="BLL1576 PROTEIN"/>
    <property type="match status" value="1"/>
</dbReference>
<comment type="caution">
    <text evidence="4">The sequence shown here is derived from an EMBL/GenBank/DDBJ whole genome shotgun (WGS) entry which is preliminary data.</text>
</comment>
<evidence type="ECO:0000313" key="5">
    <source>
        <dbReference type="EMBL" id="TDN33623.1"/>
    </source>
</evidence>
<dbReference type="NCBIfam" id="NF033517">
    <property type="entry name" value="transpos_IS66"/>
    <property type="match status" value="1"/>
</dbReference>
<evidence type="ECO:0000313" key="7">
    <source>
        <dbReference type="Proteomes" id="UP000295195"/>
    </source>
</evidence>
<dbReference type="Proteomes" id="UP000289808">
    <property type="component" value="Unassembled WGS sequence"/>
</dbReference>
<dbReference type="Pfam" id="PF13005">
    <property type="entry name" value="zf-IS66"/>
    <property type="match status" value="1"/>
</dbReference>
<dbReference type="STRING" id="47770.GCA_001567095_01943"/>
<evidence type="ECO:0000313" key="6">
    <source>
        <dbReference type="Proteomes" id="UP000289808"/>
    </source>
</evidence>
<dbReference type="AlphaFoldDB" id="A0A135Z609"/>
<accession>A0A135Z609</accession>
<gene>
    <name evidence="5" type="ORF">CEE75_02105</name>
    <name evidence="4" type="ORF">ERD32_11890</name>
</gene>
<dbReference type="Pfam" id="PF13817">
    <property type="entry name" value="DDE_Tnp_IS66_C"/>
    <property type="match status" value="1"/>
</dbReference>
<dbReference type="Proteomes" id="UP000295195">
    <property type="component" value="Unassembled WGS sequence"/>
</dbReference>
<dbReference type="InterPro" id="IPR039552">
    <property type="entry name" value="IS66_C"/>
</dbReference>
<sequence>MDKQVSLMNLMLKMTENVPDAAVQTITYKRQAHKRKRADLLAALPAEEVHHELGDKHCPDCHHELIEIGKQSVRQELLFIPAQLKRLDHIQHAYKCKYCSQRNLSDKIIKAAVPKAPLNHGLGSASLIAHSLYQKYEMKVPDYRQESDWKKMGLEVSRQMLNYWDLKSSQYYFKPVYDLLKQKLLMRPILHADETYYTVLESKTIKTYYWVFLSGKHDQYGITLYHHDPSRSCKVALNFLGNYPGYLHCDMWQAYEQLPKATLVGCWAHVRRKFHEAVPQQASEKSLAQKGLNYCNRMFYLEQTWENLSKQERYQLRQAKLKPLMQEFFNWCEKNKITVLPGSKLGRAINYTLKHQATFEHVLLDGNLELSNNKAERAVKSLVMGRKNWLFSQSFEGATASGFILSLIETAKRNGLDPEKYLNYLLQKLPNEEILDSETLEAYLPWQEKIQINCK</sequence>
<dbReference type="InterPro" id="IPR052344">
    <property type="entry name" value="Transposase-related"/>
</dbReference>
<evidence type="ECO:0000259" key="3">
    <source>
        <dbReference type="Pfam" id="PF13817"/>
    </source>
</evidence>
<evidence type="ECO:0000259" key="1">
    <source>
        <dbReference type="Pfam" id="PF03050"/>
    </source>
</evidence>
<name>A0A135Z609_9LACO</name>
<proteinExistence type="predicted"/>
<protein>
    <submittedName>
        <fullName evidence="4 5">Transposase</fullName>
    </submittedName>
</protein>
<dbReference type="Pfam" id="PF03050">
    <property type="entry name" value="DDE_Tnp_IS66"/>
    <property type="match status" value="1"/>
</dbReference>
<dbReference type="PANTHER" id="PTHR33678">
    <property type="entry name" value="BLL1576 PROTEIN"/>
    <property type="match status" value="1"/>
</dbReference>
<dbReference type="InterPro" id="IPR004291">
    <property type="entry name" value="Transposase_IS66_central"/>
</dbReference>
<reference evidence="4 6" key="2">
    <citation type="submission" date="2019-01" db="EMBL/GenBank/DDBJ databases">
        <title>The genome sequence of Lactobacillus crispatus L49.</title>
        <authorList>
            <person name="Zhong J."/>
            <person name="Zhang J."/>
        </authorList>
    </citation>
    <scope>NUCLEOTIDE SEQUENCE [LARGE SCALE GENOMIC DNA]</scope>
    <source>
        <strain evidence="4 6">L49</strain>
    </source>
</reference>
<dbReference type="EMBL" id="SCLX01000125">
    <property type="protein sequence ID" value="RXF54397.1"/>
    <property type="molecule type" value="Genomic_DNA"/>
</dbReference>
<organism evidence="4 6">
    <name type="scientific">Lactobacillus crispatus</name>
    <dbReference type="NCBI Taxonomy" id="47770"/>
    <lineage>
        <taxon>Bacteria</taxon>
        <taxon>Bacillati</taxon>
        <taxon>Bacillota</taxon>
        <taxon>Bacilli</taxon>
        <taxon>Lactobacillales</taxon>
        <taxon>Lactobacillaceae</taxon>
        <taxon>Lactobacillus</taxon>
    </lineage>
</organism>